<sequence length="341" mass="36702">MKETFSLFFFLYLHAILIFSAGVHSTTLKLANECSFTVWPGLVSGLGTPPLSTTIFTLAPGGSASISIPATSWSGELWARTLCSYDSTGGFTCLTGDCGTGSAECGAALPVPPATVAKFNMSGNGGLDFYSVSVTHGYNLAMLVVPQGDYEGNCMASACVDDLSGGCPSEASYRCTATCFAFGDPKNCCGGENARPGICKPSEYSLYFGSRCPWAYSYAYDEDDEMEKITERYCTGTRIEFNTPSLHSNALNITYPPPDKGPHFLDPLGSIRKQESQKKKNSPVQPPPPSPSSRGSNPVPPSSRSGDFSFPIIQSFSSEKMQDNFQYMQSIINRINVYKIT</sequence>
<feature type="compositionally biased region" description="Low complexity" evidence="1">
    <location>
        <begin position="292"/>
        <end position="306"/>
    </location>
</feature>
<dbReference type="Proteomes" id="UP001188597">
    <property type="component" value="Unassembled WGS sequence"/>
</dbReference>
<feature type="signal peptide" evidence="2">
    <location>
        <begin position="1"/>
        <end position="25"/>
    </location>
</feature>
<evidence type="ECO:0008006" key="5">
    <source>
        <dbReference type="Google" id="ProtNLM"/>
    </source>
</evidence>
<dbReference type="PANTHER" id="PTHR31048">
    <property type="entry name" value="OS03G0233200 PROTEIN"/>
    <property type="match status" value="1"/>
</dbReference>
<dbReference type="Pfam" id="PF00314">
    <property type="entry name" value="Thaumatin"/>
    <property type="match status" value="1"/>
</dbReference>
<dbReference type="InterPro" id="IPR001938">
    <property type="entry name" value="Thaumatin"/>
</dbReference>
<reference evidence="3" key="1">
    <citation type="submission" date="2022-12" db="EMBL/GenBank/DDBJ databases">
        <title>Draft genome assemblies for two species of Escallonia (Escalloniales).</title>
        <authorList>
            <person name="Chanderbali A."/>
            <person name="Dervinis C."/>
            <person name="Anghel I."/>
            <person name="Soltis D."/>
            <person name="Soltis P."/>
            <person name="Zapata F."/>
        </authorList>
    </citation>
    <scope>NUCLEOTIDE SEQUENCE</scope>
    <source>
        <strain evidence="3">UCBG64.0493</strain>
        <tissue evidence="3">Leaf</tissue>
    </source>
</reference>
<dbReference type="PROSITE" id="PS00316">
    <property type="entry name" value="THAUMATIN_1"/>
    <property type="match status" value="1"/>
</dbReference>
<dbReference type="InterPro" id="IPR037176">
    <property type="entry name" value="Osmotin/thaumatin-like_sf"/>
</dbReference>
<dbReference type="EMBL" id="JAVXUP010000128">
    <property type="protein sequence ID" value="KAK3037170.1"/>
    <property type="molecule type" value="Genomic_DNA"/>
</dbReference>
<dbReference type="AlphaFoldDB" id="A0AA89BCV3"/>
<dbReference type="SUPFAM" id="SSF49870">
    <property type="entry name" value="Osmotin, thaumatin-like protein"/>
    <property type="match status" value="1"/>
</dbReference>
<proteinExistence type="predicted"/>
<organism evidence="3 4">
    <name type="scientific">Escallonia herrerae</name>
    <dbReference type="NCBI Taxonomy" id="1293975"/>
    <lineage>
        <taxon>Eukaryota</taxon>
        <taxon>Viridiplantae</taxon>
        <taxon>Streptophyta</taxon>
        <taxon>Embryophyta</taxon>
        <taxon>Tracheophyta</taxon>
        <taxon>Spermatophyta</taxon>
        <taxon>Magnoliopsida</taxon>
        <taxon>eudicotyledons</taxon>
        <taxon>Gunneridae</taxon>
        <taxon>Pentapetalae</taxon>
        <taxon>asterids</taxon>
        <taxon>campanulids</taxon>
        <taxon>Escalloniales</taxon>
        <taxon>Escalloniaceae</taxon>
        <taxon>Escallonia</taxon>
    </lineage>
</organism>
<dbReference type="PRINTS" id="PR00347">
    <property type="entry name" value="THAUMATIN"/>
</dbReference>
<evidence type="ECO:0000256" key="2">
    <source>
        <dbReference type="SAM" id="SignalP"/>
    </source>
</evidence>
<evidence type="ECO:0000313" key="4">
    <source>
        <dbReference type="Proteomes" id="UP001188597"/>
    </source>
</evidence>
<evidence type="ECO:0000313" key="3">
    <source>
        <dbReference type="EMBL" id="KAK3037170.1"/>
    </source>
</evidence>
<accession>A0AA89BCV3</accession>
<dbReference type="InterPro" id="IPR017949">
    <property type="entry name" value="Thaumatin_CS"/>
</dbReference>
<dbReference type="PROSITE" id="PS51367">
    <property type="entry name" value="THAUMATIN_2"/>
    <property type="match status" value="1"/>
</dbReference>
<dbReference type="Gene3D" id="2.60.110.10">
    <property type="entry name" value="Thaumatin"/>
    <property type="match status" value="1"/>
</dbReference>
<name>A0AA89BCV3_9ASTE</name>
<comment type="caution">
    <text evidence="3">The sequence shown here is derived from an EMBL/GenBank/DDBJ whole genome shotgun (WGS) entry which is preliminary data.</text>
</comment>
<evidence type="ECO:0000256" key="1">
    <source>
        <dbReference type="SAM" id="MobiDB-lite"/>
    </source>
</evidence>
<keyword evidence="4" id="KW-1185">Reference proteome</keyword>
<protein>
    <recommendedName>
        <fullName evidence="5">Thaumatin-like protein</fullName>
    </recommendedName>
</protein>
<gene>
    <name evidence="3" type="ORF">RJ639_031057</name>
</gene>
<feature type="chain" id="PRO_5041672255" description="Thaumatin-like protein" evidence="2">
    <location>
        <begin position="26"/>
        <end position="341"/>
    </location>
</feature>
<feature type="region of interest" description="Disordered" evidence="1">
    <location>
        <begin position="273"/>
        <end position="310"/>
    </location>
</feature>
<dbReference type="SMART" id="SM00205">
    <property type="entry name" value="THN"/>
    <property type="match status" value="1"/>
</dbReference>
<keyword evidence="2" id="KW-0732">Signal</keyword>